<evidence type="ECO:0000313" key="2">
    <source>
        <dbReference type="EMBL" id="MCW3807063.1"/>
    </source>
</evidence>
<dbReference type="AlphaFoldDB" id="A0AAE3MFK0"/>
<protein>
    <submittedName>
        <fullName evidence="2">Uncharacterized protein</fullName>
    </submittedName>
</protein>
<keyword evidence="1" id="KW-0472">Membrane</keyword>
<evidence type="ECO:0000313" key="3">
    <source>
        <dbReference type="Proteomes" id="UP001207408"/>
    </source>
</evidence>
<comment type="caution">
    <text evidence="2">The sequence shown here is derived from an EMBL/GenBank/DDBJ whole genome shotgun (WGS) entry which is preliminary data.</text>
</comment>
<gene>
    <name evidence="2" type="ORF">OM074_15605</name>
</gene>
<organism evidence="2 3">
    <name type="scientific">Plebeiibacterium marinum</name>
    <dbReference type="NCBI Taxonomy" id="2992111"/>
    <lineage>
        <taxon>Bacteria</taxon>
        <taxon>Pseudomonadati</taxon>
        <taxon>Bacteroidota</taxon>
        <taxon>Bacteroidia</taxon>
        <taxon>Marinilabiliales</taxon>
        <taxon>Marinilabiliaceae</taxon>
        <taxon>Plebeiibacterium</taxon>
    </lineage>
</organism>
<name>A0AAE3MFK0_9BACT</name>
<sequence length="201" mass="23625">MGNDTIKMILSIIIPIFTAFVSAVTTHYFNNKSFRSPFKRTKKLDELKSQMNFYEEIDTEYYKFIKKKFIEDDFYLQTGIHTDYDTIPKYIEFRNQIGDKYNWKQIKRARSYFSTISEQIEVSITKIENIIMWIFSVIGFLLIFAAVVFINIQKDGTLTEKLALLSLVFVSVFFGFAFIKAVDPIYIANQMKKSLIKSQQV</sequence>
<keyword evidence="1" id="KW-1133">Transmembrane helix</keyword>
<keyword evidence="3" id="KW-1185">Reference proteome</keyword>
<reference evidence="2" key="1">
    <citation type="submission" date="2022-10" db="EMBL/GenBank/DDBJ databases">
        <authorList>
            <person name="Yu W.X."/>
        </authorList>
    </citation>
    <scope>NUCLEOTIDE SEQUENCE</scope>
    <source>
        <strain evidence="2">D04</strain>
    </source>
</reference>
<keyword evidence="1" id="KW-0812">Transmembrane</keyword>
<dbReference type="Proteomes" id="UP001207408">
    <property type="component" value="Unassembled WGS sequence"/>
</dbReference>
<feature type="transmembrane region" description="Helical" evidence="1">
    <location>
        <begin position="162"/>
        <end position="182"/>
    </location>
</feature>
<dbReference type="EMBL" id="JAPDPI010000036">
    <property type="protein sequence ID" value="MCW3807063.1"/>
    <property type="molecule type" value="Genomic_DNA"/>
</dbReference>
<feature type="transmembrane region" description="Helical" evidence="1">
    <location>
        <begin position="130"/>
        <end position="150"/>
    </location>
</feature>
<accession>A0AAE3MFK0</accession>
<evidence type="ECO:0000256" key="1">
    <source>
        <dbReference type="SAM" id="Phobius"/>
    </source>
</evidence>
<dbReference type="RefSeq" id="WP_301201098.1">
    <property type="nucleotide sequence ID" value="NZ_JAPDPI010000036.1"/>
</dbReference>
<proteinExistence type="predicted"/>
<feature type="transmembrane region" description="Helical" evidence="1">
    <location>
        <begin position="6"/>
        <end position="30"/>
    </location>
</feature>